<dbReference type="AlphaFoldDB" id="A0AAE9ZDJ9"/>
<dbReference type="PROSITE" id="PS51409">
    <property type="entry name" value="ARGINASE_2"/>
    <property type="match status" value="1"/>
</dbReference>
<evidence type="ECO:0000256" key="4">
    <source>
        <dbReference type="PROSITE-ProRule" id="PRU00742"/>
    </source>
</evidence>
<dbReference type="GO" id="GO:0004053">
    <property type="term" value="F:arginase activity"/>
    <property type="evidence" value="ECO:0007669"/>
    <property type="project" value="TreeGrafter"/>
</dbReference>
<gene>
    <name evidence="5" type="ORF">PUV54_06310</name>
</gene>
<evidence type="ECO:0000313" key="6">
    <source>
        <dbReference type="Proteomes" id="UP001214043"/>
    </source>
</evidence>
<evidence type="ECO:0000256" key="2">
    <source>
        <dbReference type="ARBA" id="ARBA00022801"/>
    </source>
</evidence>
<name>A0AAE9ZDJ9_9PROT</name>
<dbReference type="InterPro" id="IPR023696">
    <property type="entry name" value="Ureohydrolase_dom_sf"/>
</dbReference>
<dbReference type="Proteomes" id="UP001214043">
    <property type="component" value="Chromosome"/>
</dbReference>
<keyword evidence="1" id="KW-0479">Metal-binding</keyword>
<dbReference type="GO" id="GO:0030145">
    <property type="term" value="F:manganese ion binding"/>
    <property type="evidence" value="ECO:0007669"/>
    <property type="project" value="TreeGrafter"/>
</dbReference>
<evidence type="ECO:0000256" key="3">
    <source>
        <dbReference type="ARBA" id="ARBA00023211"/>
    </source>
</evidence>
<dbReference type="EMBL" id="CP118166">
    <property type="protein sequence ID" value="WDI32809.1"/>
    <property type="molecule type" value="Genomic_DNA"/>
</dbReference>
<dbReference type="PANTHER" id="PTHR43782:SF3">
    <property type="entry name" value="ARGINASE"/>
    <property type="match status" value="1"/>
</dbReference>
<dbReference type="PRINTS" id="PR00116">
    <property type="entry name" value="ARGINASE"/>
</dbReference>
<dbReference type="CDD" id="cd09999">
    <property type="entry name" value="Arginase-like_1"/>
    <property type="match status" value="1"/>
</dbReference>
<comment type="similarity">
    <text evidence="4">Belongs to the arginase family.</text>
</comment>
<protein>
    <submittedName>
        <fullName evidence="5">Arginase family protein</fullName>
    </submittedName>
</protein>
<dbReference type="Gene3D" id="3.40.800.10">
    <property type="entry name" value="Ureohydrolase domain"/>
    <property type="match status" value="1"/>
</dbReference>
<evidence type="ECO:0000256" key="1">
    <source>
        <dbReference type="ARBA" id="ARBA00022723"/>
    </source>
</evidence>
<dbReference type="InterPro" id="IPR006035">
    <property type="entry name" value="Ureohydrolase"/>
</dbReference>
<dbReference type="PANTHER" id="PTHR43782">
    <property type="entry name" value="ARGINASE"/>
    <property type="match status" value="1"/>
</dbReference>
<reference evidence="5" key="1">
    <citation type="submission" date="2023-02" db="EMBL/GenBank/DDBJ databases">
        <title>Genome sequence of Hyphococcus flavus.</title>
        <authorList>
            <person name="Rong J.-C."/>
            <person name="Zhao Q."/>
            <person name="Yi M."/>
            <person name="Wu J.-Y."/>
        </authorList>
    </citation>
    <scope>NUCLEOTIDE SEQUENCE</scope>
    <source>
        <strain evidence="5">MCCC 1K03223</strain>
    </source>
</reference>
<dbReference type="KEGG" id="hfl:PUV54_06310"/>
<keyword evidence="2" id="KW-0378">Hydrolase</keyword>
<keyword evidence="6" id="KW-1185">Reference proteome</keyword>
<dbReference type="SUPFAM" id="SSF52768">
    <property type="entry name" value="Arginase/deacetylase"/>
    <property type="match status" value="1"/>
</dbReference>
<evidence type="ECO:0000313" key="5">
    <source>
        <dbReference type="EMBL" id="WDI32809.1"/>
    </source>
</evidence>
<dbReference type="GO" id="GO:0005829">
    <property type="term" value="C:cytosol"/>
    <property type="evidence" value="ECO:0007669"/>
    <property type="project" value="TreeGrafter"/>
</dbReference>
<accession>A0AAE9ZDJ9</accession>
<sequence length="258" mass="28084">MQNVAALAEDVAKEFNLNLKHFGSPENARRVGWQEALDMARPLFRQAQELFTDAYKSGLKPALITSRCATSIATLPVVMAHHPEAVVLWFDAHGDLNTPMTSQTSYLGGMPLAGALGLWDTGYGAGVTQDSLIHIGGRDFDGEELELLTKEHIHALRFENVAGDLDKLRHFISGKKVFVHLDTDVFDPSQLVAEYAVPDGLLAEDVATISEVIATSSELIGLEITECSPKTHAEREMSHKTILKALAPLKPVISDSNS</sequence>
<dbReference type="RefSeq" id="WP_274494755.1">
    <property type="nucleotide sequence ID" value="NZ_CP118166.1"/>
</dbReference>
<keyword evidence="3" id="KW-0464">Manganese</keyword>
<organism evidence="5 6">
    <name type="scientific">Hyphococcus flavus</name>
    <dbReference type="NCBI Taxonomy" id="1866326"/>
    <lineage>
        <taxon>Bacteria</taxon>
        <taxon>Pseudomonadati</taxon>
        <taxon>Pseudomonadota</taxon>
        <taxon>Alphaproteobacteria</taxon>
        <taxon>Parvularculales</taxon>
        <taxon>Parvularculaceae</taxon>
        <taxon>Hyphococcus</taxon>
    </lineage>
</organism>
<proteinExistence type="inferred from homology"/>
<dbReference type="Pfam" id="PF00491">
    <property type="entry name" value="Arginase"/>
    <property type="match status" value="1"/>
</dbReference>